<dbReference type="SUPFAM" id="SSF55048">
    <property type="entry name" value="Probable ACP-binding domain of malonyl-CoA ACP transacylase"/>
    <property type="match status" value="1"/>
</dbReference>
<dbReference type="PROSITE" id="PS50075">
    <property type="entry name" value="CARRIER"/>
    <property type="match status" value="1"/>
</dbReference>
<feature type="domain" description="Ketosynthase family 3 (KS3)" evidence="12">
    <location>
        <begin position="32"/>
        <end position="453"/>
    </location>
</feature>
<dbReference type="GO" id="GO:0032259">
    <property type="term" value="P:methylation"/>
    <property type="evidence" value="ECO:0007669"/>
    <property type="project" value="UniProtKB-KW"/>
</dbReference>
<evidence type="ECO:0000313" key="15">
    <source>
        <dbReference type="EMBL" id="POS71854.1"/>
    </source>
</evidence>
<reference evidence="14" key="1">
    <citation type="submission" date="2015-04" db="EMBL/GenBank/DDBJ databases">
        <title>Dhpks1, a gene encoding a polyketide synthase of the phytopathogenic fungus Diaporthe helianthi is required to trigger sunflower stem canker toxin-mediated disease.</title>
        <authorList>
            <person name="Maimone Mancarello A.B."/>
            <person name="Pane C."/>
            <person name="Ruocco M."/>
            <person name="Cacciola S.O."/>
            <person name="Firrao G."/>
            <person name="Magnano Di San Lio G."/>
            <person name="Baroncelli R."/>
            <person name="Vannacci G."/>
            <person name="Vergara M."/>
            <person name="Scala F."/>
        </authorList>
    </citation>
    <scope>NUCLEOTIDE SEQUENCE</scope>
    <source>
        <strain evidence="14">7/96</strain>
    </source>
</reference>
<reference evidence="15 16" key="2">
    <citation type="submission" date="2017-09" db="EMBL/GenBank/DDBJ databases">
        <title>Polyketide synthases of a Diaporthe helianthi virulent isolate.</title>
        <authorList>
            <person name="Baroncelli R."/>
        </authorList>
    </citation>
    <scope>NUCLEOTIDE SEQUENCE [LARGE SCALE GENOMIC DNA]</scope>
    <source>
        <strain evidence="15 16">7/96</strain>
    </source>
</reference>
<dbReference type="GO" id="GO:0008270">
    <property type="term" value="F:zinc ion binding"/>
    <property type="evidence" value="ECO:0007669"/>
    <property type="project" value="InterPro"/>
</dbReference>
<dbReference type="SUPFAM" id="SSF47336">
    <property type="entry name" value="ACP-like"/>
    <property type="match status" value="1"/>
</dbReference>
<dbReference type="InterPro" id="IPR013968">
    <property type="entry name" value="PKS_KR"/>
</dbReference>
<dbReference type="InterPro" id="IPR020843">
    <property type="entry name" value="ER"/>
</dbReference>
<dbReference type="Pfam" id="PF16197">
    <property type="entry name" value="KAsynt_C_assoc"/>
    <property type="match status" value="1"/>
</dbReference>
<dbReference type="InterPro" id="IPR011032">
    <property type="entry name" value="GroES-like_sf"/>
</dbReference>
<dbReference type="InterPro" id="IPR049552">
    <property type="entry name" value="PKS_DH_N"/>
</dbReference>
<dbReference type="InterPro" id="IPR016036">
    <property type="entry name" value="Malonyl_transacylase_ACP-bd"/>
</dbReference>
<dbReference type="InterPro" id="IPR014031">
    <property type="entry name" value="Ketoacyl_synth_C"/>
</dbReference>
<gene>
    <name evidence="14" type="primary">PKS40</name>
    <name evidence="15" type="ORF">DHEL01_v209753</name>
</gene>
<dbReference type="SMART" id="SM00827">
    <property type="entry name" value="PKS_AT"/>
    <property type="match status" value="1"/>
</dbReference>
<dbReference type="SUPFAM" id="SSF51735">
    <property type="entry name" value="NAD(P)-binding Rossmann-fold domains"/>
    <property type="match status" value="2"/>
</dbReference>
<dbReference type="SMART" id="SM00822">
    <property type="entry name" value="PKS_KR"/>
    <property type="match status" value="1"/>
</dbReference>
<dbReference type="GO" id="GO:0031177">
    <property type="term" value="F:phosphopantetheine binding"/>
    <property type="evidence" value="ECO:0007669"/>
    <property type="project" value="InterPro"/>
</dbReference>
<evidence type="ECO:0000259" key="11">
    <source>
        <dbReference type="PROSITE" id="PS50075"/>
    </source>
</evidence>
<dbReference type="PROSITE" id="PS52004">
    <property type="entry name" value="KS3_2"/>
    <property type="match status" value="1"/>
</dbReference>
<dbReference type="GO" id="GO:0004312">
    <property type="term" value="F:fatty acid synthase activity"/>
    <property type="evidence" value="ECO:0007669"/>
    <property type="project" value="TreeGrafter"/>
</dbReference>
<dbReference type="Pfam" id="PF21089">
    <property type="entry name" value="PKS_DH_N"/>
    <property type="match status" value="1"/>
</dbReference>
<evidence type="ECO:0000256" key="4">
    <source>
        <dbReference type="ARBA" id="ARBA00022679"/>
    </source>
</evidence>
<dbReference type="Pfam" id="PF00698">
    <property type="entry name" value="Acyl_transf_1"/>
    <property type="match status" value="1"/>
</dbReference>
<dbReference type="InterPro" id="IPR001227">
    <property type="entry name" value="Ac_transferase_dom_sf"/>
</dbReference>
<evidence type="ECO:0000256" key="7">
    <source>
        <dbReference type="ARBA" id="ARBA00023268"/>
    </source>
</evidence>
<dbReference type="Gene3D" id="1.10.1200.10">
    <property type="entry name" value="ACP-like"/>
    <property type="match status" value="1"/>
</dbReference>
<dbReference type="Proteomes" id="UP000094444">
    <property type="component" value="Unassembled WGS sequence"/>
</dbReference>
<dbReference type="GO" id="GO:0006633">
    <property type="term" value="P:fatty acid biosynthetic process"/>
    <property type="evidence" value="ECO:0007669"/>
    <property type="project" value="TreeGrafter"/>
</dbReference>
<dbReference type="Pfam" id="PF14765">
    <property type="entry name" value="PS-DH"/>
    <property type="match status" value="1"/>
</dbReference>
<dbReference type="InterPro" id="IPR050091">
    <property type="entry name" value="PKS_NRPS_Biosynth_Enz"/>
</dbReference>
<accession>A0A1C1WSZ0</accession>
<feature type="region of interest" description="N-terminal hotdog fold" evidence="9">
    <location>
        <begin position="924"/>
        <end position="1052"/>
    </location>
</feature>
<feature type="domain" description="Carrier" evidence="11">
    <location>
        <begin position="2421"/>
        <end position="2503"/>
    </location>
</feature>
<keyword evidence="4" id="KW-0808">Transferase</keyword>
<feature type="active site" description="Proton acceptor; for dehydratase activity" evidence="9">
    <location>
        <position position="956"/>
    </location>
</feature>
<evidence type="ECO:0000313" key="14">
    <source>
        <dbReference type="EMBL" id="ALP31861.1"/>
    </source>
</evidence>
<proteinExistence type="predicted"/>
<evidence type="ECO:0000256" key="6">
    <source>
        <dbReference type="ARBA" id="ARBA00023002"/>
    </source>
</evidence>
<dbReference type="STRING" id="158607.A0A1C1WSZ0"/>
<dbReference type="EMBL" id="KR153147">
    <property type="protein sequence ID" value="ALP31861.1"/>
    <property type="molecule type" value="Genomic_DNA"/>
</dbReference>
<feature type="active site" description="Proton donor; for dehydratase activity" evidence="9">
    <location>
        <position position="1130"/>
    </location>
</feature>
<dbReference type="Gene3D" id="3.40.50.150">
    <property type="entry name" value="Vaccinia Virus protein VP39"/>
    <property type="match status" value="1"/>
</dbReference>
<dbReference type="GO" id="GO:0044550">
    <property type="term" value="P:secondary metabolite biosynthetic process"/>
    <property type="evidence" value="ECO:0007669"/>
    <property type="project" value="TreeGrafter"/>
</dbReference>
<dbReference type="GO" id="GO:0016491">
    <property type="term" value="F:oxidoreductase activity"/>
    <property type="evidence" value="ECO:0007669"/>
    <property type="project" value="UniProtKB-KW"/>
</dbReference>
<dbReference type="PANTHER" id="PTHR43775:SF49">
    <property type="entry name" value="SYNTHASE, PUTATIVE (JCVI)-RELATED"/>
    <property type="match status" value="1"/>
</dbReference>
<dbReference type="EMBL" id="MAVT02001152">
    <property type="protein sequence ID" value="POS71854.1"/>
    <property type="molecule type" value="Genomic_DNA"/>
</dbReference>
<dbReference type="SUPFAM" id="SSF52151">
    <property type="entry name" value="FabD/lysophospholipase-like"/>
    <property type="match status" value="1"/>
</dbReference>
<dbReference type="Pfam" id="PF02801">
    <property type="entry name" value="Ketoacyl-synt_C"/>
    <property type="match status" value="1"/>
</dbReference>
<feature type="region of interest" description="C-terminal hotdog fold" evidence="9">
    <location>
        <begin position="1068"/>
        <end position="1219"/>
    </location>
</feature>
<dbReference type="Gene3D" id="3.40.50.720">
    <property type="entry name" value="NAD(P)-binding Rossmann-like Domain"/>
    <property type="match status" value="3"/>
</dbReference>
<dbReference type="CDD" id="cd02440">
    <property type="entry name" value="AdoMet_MTases"/>
    <property type="match status" value="1"/>
</dbReference>
<dbReference type="InterPro" id="IPR020806">
    <property type="entry name" value="PKS_PP-bd"/>
</dbReference>
<dbReference type="InterPro" id="IPR036736">
    <property type="entry name" value="ACP-like_sf"/>
</dbReference>
<dbReference type="InterPro" id="IPR013154">
    <property type="entry name" value="ADH-like_N"/>
</dbReference>
<dbReference type="InterPro" id="IPR020807">
    <property type="entry name" value="PKS_DH"/>
</dbReference>
<organism evidence="15 16">
    <name type="scientific">Diaporthe helianthi</name>
    <dbReference type="NCBI Taxonomy" id="158607"/>
    <lineage>
        <taxon>Eukaryota</taxon>
        <taxon>Fungi</taxon>
        <taxon>Dikarya</taxon>
        <taxon>Ascomycota</taxon>
        <taxon>Pezizomycotina</taxon>
        <taxon>Sordariomycetes</taxon>
        <taxon>Sordariomycetidae</taxon>
        <taxon>Diaporthales</taxon>
        <taxon>Diaporthaceae</taxon>
        <taxon>Diaporthe</taxon>
    </lineage>
</organism>
<dbReference type="Pfam" id="PF00109">
    <property type="entry name" value="ketoacyl-synt"/>
    <property type="match status" value="1"/>
</dbReference>
<dbReference type="Pfam" id="PF08242">
    <property type="entry name" value="Methyltransf_12"/>
    <property type="match status" value="1"/>
</dbReference>
<keyword evidence="6" id="KW-0560">Oxidoreductase</keyword>
<dbReference type="InterPro" id="IPR032821">
    <property type="entry name" value="PKS_assoc"/>
</dbReference>
<dbReference type="Gene3D" id="3.40.366.10">
    <property type="entry name" value="Malonyl-Coenzyme A Acyl Carrier Protein, domain 2"/>
    <property type="match status" value="1"/>
</dbReference>
<dbReference type="SMART" id="SM00825">
    <property type="entry name" value="PKS_KS"/>
    <property type="match status" value="1"/>
</dbReference>
<dbReference type="SMART" id="SM00826">
    <property type="entry name" value="PKS_DH"/>
    <property type="match status" value="1"/>
</dbReference>
<evidence type="ECO:0000256" key="8">
    <source>
        <dbReference type="ARBA" id="ARBA00023315"/>
    </source>
</evidence>
<dbReference type="PANTHER" id="PTHR43775">
    <property type="entry name" value="FATTY ACID SYNTHASE"/>
    <property type="match status" value="1"/>
</dbReference>
<dbReference type="InterPro" id="IPR006162">
    <property type="entry name" value="Ppantetheine_attach_site"/>
</dbReference>
<sequence>MSYKSDNDGVNGTGRPDKRESPKAPSSAPPGPQPVAICGLGLRLPGGVKDGQSFWDMLIHKRNGRCGTPKDRYDVDSWYHPDKNGHVPSKYGYFLDNVDLRNFDTSFWSLTKKEAEVLDPQQRLALEVVYESLQNAGQKPSDLRGRKVGVWFCSFGGDRQSLDTRDSQTHHPYFLTNSFDFLPPNRISYEFDFTGPSVSVRTACSSSLTGLHQACQALYHGDCEAAVVAGTSIIYSPSMTVAFNEHGVLSSSALCKAFSADADGFARAEGVVSVYVKKLSDAVRDGDPIRSVVLATALGADGKSTTLTQPNPVEQAELIRRCHELAGITDLSKTAMVECHGTGTAVGDPLEVEGVASVFGDHGGVYIGSVKTNIGHAEGAAGLASLVKMTLALEHGVIPPNLNFTTPNPKIRWESANLKVATDPTPWPANKDRVVGISSFGIGGSNAHALLASAEYAEAKSNGTWGGPGEEDDDRAPKLLLFSAKHPDALSRMIKEHEVYAMGNMERLGDMAYSLAAKRETLSHQAFCVANGIDDWSAVKSSRNGSREPGRMVFVFSGQGAQWAQMGKSLIQGIPSFRETIDKMDNVLQKLSDGPNWTLREQILAKKTKSCISNAEISQPCCTALQLALVDLLKTYNISPAAVVGHSSGEIAAAFAAGALTLDEAIIIAYYRGQVMLDVDPSSGNMAAVGLGPDEVQAYLQSGVLVGCENSPKNVTITGDKNAVEEVIARIKADQPDVLARLLQVDRAYHSHHMKACQDRYFNLMKSHVHSRDPSVPFISSVTNHVITSGAELGPSYWVENLVSPVKFSTAVSLAANTSAEPSSIFLEIGPHSALAGPIGQILQGGSVRFDYINVLTRGRDSHEDVLQAVGQLWLQNYPVALEQVIPPRKLLTDLPLYPWHYEEPLWYESRLSREYRLREFPHHELLGSRILESTPSNAGWRNLLRLEDVPWISEHEIQGKALVPGVSFLCMAGEAARQLTGRSDFTCQKVHMKSALMLGGDEEVEVITQLNLVRLTSNLDSDWYDFSISSYQDGAWVKHAFGQVRGGAQEAQSQSVTQEGNDATNYTRNCSSKAWYRKFRSLGVEYGPRFASLKDIVADPLSDKLVASMDVDVRPGEERYYSVFPGALDAVPQSLYPAATRGMTRTFDKPALITYVDEFYLCPPPEGAEKLKVLAEITEQGPTAFTGDVVAVSAGPEPQAVVMSKGWRLSRLIDAGGAAADTNPHGAAELEWREDIDLVDPASHIRKTGNKIDRLDYQLVERLALLCFAEARERLRQAPPPTRDHLKHFHRWINDHLEGLESGSATWLGVKDAQSLLKSGDEERNQLIRDIYAQLEGTPAFPPAAAVHRVCFNIRDIFDGSASELEVLLADGVLQKMYDCLLEDADLSGFLSLVSHKRPNLRVLEIGAGTGGATALVLAGLQSASAAGDRPYLSYTFTDISAGFFSDAKERFKDYAGIEFKTLDISRDPLEQGFQPESFDLVVACNVLHATPSLHQTLSNVRKLVHPEGRLLLQELDPETKWIGIFGCLEGWWLGRPDGRLQAPYVNLERWKAELTKAGFSQVSSMYDGYMNNNIISQPSRSSSRVKHVTVVHHTGQGIQEITSALEASGYGISTYGLEDESAQLTPGHDIICAVDLSSPFFADVDRAGLRHLQRLVGAARTAGSGILWLTRSCQVGRCASPESGAVLGVARVLRNEAELDFAVLELDDLQSAGQVAVRVLGKFQKRLAEADVNPEYEWACVDGKILTSRYRYVKVAAKNSAIPSGSKMLKLDQHRPGALGTLHWKSQPVPELGRDEVRVEVKAAAMNFRDLLVAQGIITDTGAIDNGLGLECSGIVSEVGAGVDGFRVGDRVGALTCGAFSTSHVVPQWLCFRMPDGMSFDEAASIPVVYATVIHGMLDLARLESGMTVLIHSAAGGVGVAAIQLAKMVGAEIYCTVSNQEKVNFLVTHFDIPEDHVFNSRDATFMPAIMAATRNRGVDVVLNSLSGDLLHASWKCLAECGTFVEIGRRDFIGQGKLAMEQFDMNRSFVGVELLHLWIHRPQKVGALLRRVIEFWAAGHIKPVVAPEEYSAAEIGKAFRGMQRGQHIGKLVVSMPENPLQQLPSEPVHETLRLPNDRSYVFVGGLGGLGKAISSWMAERGATEIVFLSRSAGSADDHHKFGAELASLGCTARFVAGDVCEYDHVIRAIKSTTKPIGGVLQASLVLRDSNFLDMRWEDWVAASQPKVKGSWNLHNALLCEQSNIPLDFFLLFSSTAATGGWHGQANYHAGNTFVESFAAYRNGLGLAASALNVGFISDAGFVAENAGAMDTARSMGQWFNTESELLECVELMLKPSQSKPAAREPARSQGLIQNSLLAMGIRSTAPLSSSRVPWRKDRRMLAYRNIEAQDHLSSSDETGSSTWTDELTRFTKEIGSNMSVLQSAETTTFLATQMGKATLDFIMRPEAEVDLQAPLTAVGLDSLVGLELRGWIRRWFGADVAALEITKCQNLQALGVVVQNKLIDKYSSRA</sequence>
<dbReference type="SMART" id="SM00829">
    <property type="entry name" value="PKS_ER"/>
    <property type="match status" value="1"/>
</dbReference>
<dbReference type="InterPro" id="IPR002364">
    <property type="entry name" value="Quin_OxRdtase/zeta-crystal_CS"/>
</dbReference>
<dbReference type="SMART" id="SM00823">
    <property type="entry name" value="PKS_PP"/>
    <property type="match status" value="1"/>
</dbReference>
<dbReference type="InterPro" id="IPR036291">
    <property type="entry name" value="NAD(P)-bd_dom_sf"/>
</dbReference>
<feature type="region of interest" description="Disordered" evidence="10">
    <location>
        <begin position="1"/>
        <end position="36"/>
    </location>
</feature>
<evidence type="ECO:0000256" key="1">
    <source>
        <dbReference type="ARBA" id="ARBA00022450"/>
    </source>
</evidence>
<dbReference type="PROSITE" id="PS01162">
    <property type="entry name" value="QOR_ZETA_CRYSTAL"/>
    <property type="match status" value="1"/>
</dbReference>
<dbReference type="Pfam" id="PF00550">
    <property type="entry name" value="PP-binding"/>
    <property type="match status" value="1"/>
</dbReference>
<name>A0A1C1WSZ0_DIAHE</name>
<keyword evidence="3" id="KW-0489">Methyltransferase</keyword>
<dbReference type="InterPro" id="IPR014043">
    <property type="entry name" value="Acyl_transferase_dom"/>
</dbReference>
<keyword evidence="5" id="KW-0521">NADP</keyword>
<evidence type="ECO:0000256" key="10">
    <source>
        <dbReference type="SAM" id="MobiDB-lite"/>
    </source>
</evidence>
<dbReference type="CDD" id="cd05195">
    <property type="entry name" value="enoyl_red"/>
    <property type="match status" value="1"/>
</dbReference>
<dbReference type="PROSITE" id="PS00012">
    <property type="entry name" value="PHOSPHOPANTETHEINE"/>
    <property type="match status" value="1"/>
</dbReference>
<dbReference type="InterPro" id="IPR049900">
    <property type="entry name" value="PKS_mFAS_DH"/>
</dbReference>
<dbReference type="Gene3D" id="3.40.47.10">
    <property type="match status" value="1"/>
</dbReference>
<dbReference type="SUPFAM" id="SSF53335">
    <property type="entry name" value="S-adenosyl-L-methionine-dependent methyltransferases"/>
    <property type="match status" value="1"/>
</dbReference>
<dbReference type="InterPro" id="IPR014030">
    <property type="entry name" value="Ketoacyl_synth_N"/>
</dbReference>
<keyword evidence="7" id="KW-0511">Multifunctional enzyme</keyword>
<evidence type="ECO:0000256" key="2">
    <source>
        <dbReference type="ARBA" id="ARBA00022553"/>
    </source>
</evidence>
<dbReference type="InterPro" id="IPR049551">
    <property type="entry name" value="PKS_DH_C"/>
</dbReference>
<keyword evidence="2" id="KW-0597">Phosphoprotein</keyword>
<dbReference type="CDD" id="cd00833">
    <property type="entry name" value="PKS"/>
    <property type="match status" value="1"/>
</dbReference>
<evidence type="ECO:0000256" key="3">
    <source>
        <dbReference type="ARBA" id="ARBA00022603"/>
    </source>
</evidence>
<dbReference type="InterPro" id="IPR009081">
    <property type="entry name" value="PP-bd_ACP"/>
</dbReference>
<evidence type="ECO:0000313" key="16">
    <source>
        <dbReference type="Proteomes" id="UP000094444"/>
    </source>
</evidence>
<dbReference type="Gene3D" id="3.10.129.110">
    <property type="entry name" value="Polyketide synthase dehydratase"/>
    <property type="match status" value="1"/>
</dbReference>
<keyword evidence="1" id="KW-0596">Phosphopantetheine</keyword>
<dbReference type="InterPro" id="IPR013217">
    <property type="entry name" value="Methyltransf_12"/>
</dbReference>
<dbReference type="Pfam" id="PF08659">
    <property type="entry name" value="KR"/>
    <property type="match status" value="1"/>
</dbReference>
<dbReference type="OrthoDB" id="329835at2759"/>
<dbReference type="Pfam" id="PF13602">
    <property type="entry name" value="ADH_zinc_N_2"/>
    <property type="match status" value="1"/>
</dbReference>
<dbReference type="SUPFAM" id="SSF50129">
    <property type="entry name" value="GroES-like"/>
    <property type="match status" value="1"/>
</dbReference>
<evidence type="ECO:0000256" key="5">
    <source>
        <dbReference type="ARBA" id="ARBA00022857"/>
    </source>
</evidence>
<dbReference type="InterPro" id="IPR029063">
    <property type="entry name" value="SAM-dependent_MTases_sf"/>
</dbReference>
<protein>
    <submittedName>
        <fullName evidence="14">Polyketide synthase 40</fullName>
    </submittedName>
</protein>
<evidence type="ECO:0000256" key="9">
    <source>
        <dbReference type="PROSITE-ProRule" id="PRU01363"/>
    </source>
</evidence>
<dbReference type="GO" id="GO:0008168">
    <property type="term" value="F:methyltransferase activity"/>
    <property type="evidence" value="ECO:0007669"/>
    <property type="project" value="UniProtKB-KW"/>
</dbReference>
<dbReference type="Gene3D" id="3.90.180.10">
    <property type="entry name" value="Medium-chain alcohol dehydrogenases, catalytic domain"/>
    <property type="match status" value="1"/>
</dbReference>
<dbReference type="InterPro" id="IPR042104">
    <property type="entry name" value="PKS_dehydratase_sf"/>
</dbReference>
<dbReference type="PROSITE" id="PS52019">
    <property type="entry name" value="PKS_MFAS_DH"/>
    <property type="match status" value="1"/>
</dbReference>
<feature type="domain" description="PKS/mFAS DH" evidence="13">
    <location>
        <begin position="924"/>
        <end position="1219"/>
    </location>
</feature>
<keyword evidence="8" id="KW-0012">Acyltransferase</keyword>
<dbReference type="InterPro" id="IPR016039">
    <property type="entry name" value="Thiolase-like"/>
</dbReference>
<dbReference type="Pfam" id="PF08240">
    <property type="entry name" value="ADH_N"/>
    <property type="match status" value="1"/>
</dbReference>
<evidence type="ECO:0000259" key="12">
    <source>
        <dbReference type="PROSITE" id="PS52004"/>
    </source>
</evidence>
<dbReference type="SUPFAM" id="SSF53901">
    <property type="entry name" value="Thiolase-like"/>
    <property type="match status" value="1"/>
</dbReference>
<evidence type="ECO:0000259" key="13">
    <source>
        <dbReference type="PROSITE" id="PS52019"/>
    </source>
</evidence>
<dbReference type="InterPro" id="IPR057326">
    <property type="entry name" value="KR_dom"/>
</dbReference>
<keyword evidence="16" id="KW-1185">Reference proteome</keyword>
<dbReference type="InterPro" id="IPR016035">
    <property type="entry name" value="Acyl_Trfase/lysoPLipase"/>
</dbReference>
<dbReference type="InterPro" id="IPR020841">
    <property type="entry name" value="PKS_Beta-ketoAc_synthase_dom"/>
</dbReference>